<reference evidence="2" key="1">
    <citation type="submission" date="2019-06" db="EMBL/GenBank/DDBJ databases">
        <authorList>
            <person name="Broberg M."/>
        </authorList>
    </citation>
    <scope>NUCLEOTIDE SEQUENCE [LARGE SCALE GENOMIC DNA]</scope>
</reference>
<proteinExistence type="predicted"/>
<dbReference type="AlphaFoldDB" id="A0A9N9ZFE9"/>
<dbReference type="Proteomes" id="UP000775872">
    <property type="component" value="Unassembled WGS sequence"/>
</dbReference>
<evidence type="ECO:0000313" key="2">
    <source>
        <dbReference type="Proteomes" id="UP000775872"/>
    </source>
</evidence>
<accession>A0A9N9ZFE9</accession>
<sequence length="85" mass="9470">MDKARAIYFGVDFEQAVLAFIKTWNVVKLRSFSSMAANVMESSNLIIFAADDEKSETCKLMRNVIPRFGKTPSVAHTNPCLALVN</sequence>
<organism evidence="1 2">
    <name type="scientific">Clonostachys solani</name>
    <dbReference type="NCBI Taxonomy" id="160281"/>
    <lineage>
        <taxon>Eukaryota</taxon>
        <taxon>Fungi</taxon>
        <taxon>Dikarya</taxon>
        <taxon>Ascomycota</taxon>
        <taxon>Pezizomycotina</taxon>
        <taxon>Sordariomycetes</taxon>
        <taxon>Hypocreomycetidae</taxon>
        <taxon>Hypocreales</taxon>
        <taxon>Bionectriaceae</taxon>
        <taxon>Clonostachys</taxon>
    </lineage>
</organism>
<name>A0A9N9ZFE9_9HYPO</name>
<evidence type="ECO:0000313" key="1">
    <source>
        <dbReference type="EMBL" id="CAH0054388.1"/>
    </source>
</evidence>
<comment type="caution">
    <text evidence="1">The sequence shown here is derived from an EMBL/GenBank/DDBJ whole genome shotgun (WGS) entry which is preliminary data.</text>
</comment>
<gene>
    <name evidence="1" type="ORF">CSOL1703_00015861</name>
</gene>
<reference evidence="1 2" key="2">
    <citation type="submission" date="2021-10" db="EMBL/GenBank/DDBJ databases">
        <authorList>
            <person name="Piombo E."/>
        </authorList>
    </citation>
    <scope>NUCLEOTIDE SEQUENCE [LARGE SCALE GENOMIC DNA]</scope>
</reference>
<keyword evidence="2" id="KW-1185">Reference proteome</keyword>
<protein>
    <submittedName>
        <fullName evidence="1">Uncharacterized protein</fullName>
    </submittedName>
</protein>
<dbReference type="EMBL" id="CABFOC020000048">
    <property type="protein sequence ID" value="CAH0054388.1"/>
    <property type="molecule type" value="Genomic_DNA"/>
</dbReference>